<dbReference type="Gene3D" id="2.60.40.10">
    <property type="entry name" value="Immunoglobulins"/>
    <property type="match status" value="1"/>
</dbReference>
<dbReference type="InterPro" id="IPR013783">
    <property type="entry name" value="Ig-like_fold"/>
</dbReference>
<dbReference type="Proteomes" id="UP000628840">
    <property type="component" value="Unassembled WGS sequence"/>
</dbReference>
<dbReference type="OrthoDB" id="382162at2157"/>
<dbReference type="RefSeq" id="WP_188883839.1">
    <property type="nucleotide sequence ID" value="NZ_BMPF01000003.1"/>
</dbReference>
<organism evidence="1 2">
    <name type="scientific">Halarchaeum grantii</name>
    <dbReference type="NCBI Taxonomy" id="1193105"/>
    <lineage>
        <taxon>Archaea</taxon>
        <taxon>Methanobacteriati</taxon>
        <taxon>Methanobacteriota</taxon>
        <taxon>Stenosarchaea group</taxon>
        <taxon>Halobacteria</taxon>
        <taxon>Halobacteriales</taxon>
        <taxon>Halobacteriaceae</taxon>
    </lineage>
</organism>
<evidence type="ECO:0000313" key="1">
    <source>
        <dbReference type="EMBL" id="GGL38335.1"/>
    </source>
</evidence>
<evidence type="ECO:0000313" key="2">
    <source>
        <dbReference type="Proteomes" id="UP000628840"/>
    </source>
</evidence>
<keyword evidence="2" id="KW-1185">Reference proteome</keyword>
<dbReference type="AlphaFoldDB" id="A0A830F4M8"/>
<dbReference type="EMBL" id="BMPF01000003">
    <property type="protein sequence ID" value="GGL38335.1"/>
    <property type="molecule type" value="Genomic_DNA"/>
</dbReference>
<gene>
    <name evidence="1" type="ORF">GCM10009037_22460</name>
</gene>
<name>A0A830F4M8_9EURY</name>
<accession>A0A830F4M8</accession>
<sequence>MSRRRRSRSRSGGWSHTTLVAVLSLALVGALAYGVAGSGAYTTGALDRGSSVPVASDANGLLALDVADAVTANETSRLVTVTNYLGQSTTVTVVLRGDAASDADLVVDGATVGDSASVTLAAGANRTVDVAVDGTASDGSSLAFDVEADGAGVTVSAPNRSTTVTT</sequence>
<proteinExistence type="predicted"/>
<reference evidence="1 2" key="1">
    <citation type="journal article" date="2019" name="Int. J. Syst. Evol. Microbiol.">
        <title>The Global Catalogue of Microorganisms (GCM) 10K type strain sequencing project: providing services to taxonomists for standard genome sequencing and annotation.</title>
        <authorList>
            <consortium name="The Broad Institute Genomics Platform"/>
            <consortium name="The Broad Institute Genome Sequencing Center for Infectious Disease"/>
            <person name="Wu L."/>
            <person name="Ma J."/>
        </authorList>
    </citation>
    <scope>NUCLEOTIDE SEQUENCE [LARGE SCALE GENOMIC DNA]</scope>
    <source>
        <strain evidence="1 2">JCM 19585</strain>
    </source>
</reference>
<protein>
    <submittedName>
        <fullName evidence="1">Uncharacterized protein</fullName>
    </submittedName>
</protein>
<comment type="caution">
    <text evidence="1">The sequence shown here is derived from an EMBL/GenBank/DDBJ whole genome shotgun (WGS) entry which is preliminary data.</text>
</comment>